<dbReference type="Gene3D" id="3.30.420.40">
    <property type="match status" value="2"/>
</dbReference>
<dbReference type="PANTHER" id="PTHR18964">
    <property type="entry name" value="ROK (REPRESSOR, ORF, KINASE) FAMILY"/>
    <property type="match status" value="1"/>
</dbReference>
<protein>
    <submittedName>
        <fullName evidence="1">ROK family protein</fullName>
    </submittedName>
</protein>
<name>A0ABT8DQT8_9BURK</name>
<evidence type="ECO:0000313" key="2">
    <source>
        <dbReference type="Proteomes" id="UP001228044"/>
    </source>
</evidence>
<proteinExistence type="predicted"/>
<dbReference type="Proteomes" id="UP001228044">
    <property type="component" value="Unassembled WGS sequence"/>
</dbReference>
<accession>A0ABT8DQT8</accession>
<dbReference type="SUPFAM" id="SSF53067">
    <property type="entry name" value="Actin-like ATPase domain"/>
    <property type="match status" value="1"/>
</dbReference>
<dbReference type="PROSITE" id="PS01125">
    <property type="entry name" value="ROK"/>
    <property type="match status" value="1"/>
</dbReference>
<sequence length="293" mass="30054">MKSNYCALALDVGGTKILAAAIGADGELLGEAERPTEAARGGAAVLDAMRAALADLPAGLPTVRGLGISAAGVIDPDTARVVDATDAMPGWAGTDLRAAFPGMAVHALNDVHAALLGELAWGALRERPLANAVMLTLGTGLGGALAIGGRVHTGKGHIAGHFGRARLQHGGRWRSVESLVSGTGLANLYRELGGELPPEAGARAVLQEPLDAIAEAALAIWVEQLAAQIHNIRWTLDPECVLIGGGMLDAKSRWWPQLQAAVQGVTLLPAALGKRAGVFGAARHLFDQLEAGT</sequence>
<comment type="caution">
    <text evidence="1">The sequence shown here is derived from an EMBL/GenBank/DDBJ whole genome shotgun (WGS) entry which is preliminary data.</text>
</comment>
<dbReference type="InterPro" id="IPR043129">
    <property type="entry name" value="ATPase_NBD"/>
</dbReference>
<dbReference type="RefSeq" id="WP_290358632.1">
    <property type="nucleotide sequence ID" value="NZ_JAUHHC010000002.1"/>
</dbReference>
<evidence type="ECO:0000313" key="1">
    <source>
        <dbReference type="EMBL" id="MDN3920328.1"/>
    </source>
</evidence>
<dbReference type="Pfam" id="PF00480">
    <property type="entry name" value="ROK"/>
    <property type="match status" value="1"/>
</dbReference>
<organism evidence="1 2">
    <name type="scientific">Roseateles violae</name>
    <dbReference type="NCBI Taxonomy" id="3058042"/>
    <lineage>
        <taxon>Bacteria</taxon>
        <taxon>Pseudomonadati</taxon>
        <taxon>Pseudomonadota</taxon>
        <taxon>Betaproteobacteria</taxon>
        <taxon>Burkholderiales</taxon>
        <taxon>Sphaerotilaceae</taxon>
        <taxon>Roseateles</taxon>
    </lineage>
</organism>
<dbReference type="PANTHER" id="PTHR18964:SF169">
    <property type="entry name" value="N-ACETYLMANNOSAMINE KINASE"/>
    <property type="match status" value="1"/>
</dbReference>
<gene>
    <name evidence="1" type="ORF">QWJ38_08575</name>
</gene>
<keyword evidence="2" id="KW-1185">Reference proteome</keyword>
<dbReference type="InterPro" id="IPR049874">
    <property type="entry name" value="ROK_cs"/>
</dbReference>
<dbReference type="EMBL" id="JAUHHC010000002">
    <property type="protein sequence ID" value="MDN3920328.1"/>
    <property type="molecule type" value="Genomic_DNA"/>
</dbReference>
<dbReference type="InterPro" id="IPR000600">
    <property type="entry name" value="ROK"/>
</dbReference>
<reference evidence="1 2" key="1">
    <citation type="submission" date="2023-06" db="EMBL/GenBank/DDBJ databases">
        <title>Pelomonas sp. PFR6 16S ribosomal RNA gene Genome sequencing and assembly.</title>
        <authorList>
            <person name="Woo H."/>
        </authorList>
    </citation>
    <scope>NUCLEOTIDE SEQUENCE [LARGE SCALE GENOMIC DNA]</scope>
    <source>
        <strain evidence="1 2">PFR6</strain>
    </source>
</reference>